<dbReference type="PRINTS" id="PR02083">
    <property type="entry name" value="GKINASEAP1"/>
</dbReference>
<reference evidence="7 8" key="1">
    <citation type="submission" date="2018-04" db="EMBL/GenBank/DDBJ databases">
        <title>The genome of golden apple snail Pomacea canaliculata provides insight into stress tolerance and invasive adaptation.</title>
        <authorList>
            <person name="Liu C."/>
            <person name="Liu B."/>
            <person name="Ren Y."/>
            <person name="Zhang Y."/>
            <person name="Wang H."/>
            <person name="Li S."/>
            <person name="Jiang F."/>
            <person name="Yin L."/>
            <person name="Zhang G."/>
            <person name="Qian W."/>
            <person name="Fan W."/>
        </authorList>
    </citation>
    <scope>NUCLEOTIDE SEQUENCE [LARGE SCALE GENOMIC DNA]</scope>
    <source>
        <strain evidence="7">SZHN2017</strain>
        <tissue evidence="7">Muscle</tissue>
    </source>
</reference>
<evidence type="ECO:0000256" key="6">
    <source>
        <dbReference type="SAM" id="MobiDB-lite"/>
    </source>
</evidence>
<dbReference type="PANTHER" id="PTHR14899">
    <property type="entry name" value="G KINASE ANCHORING PROTEIN 1"/>
    <property type="match status" value="1"/>
</dbReference>
<dbReference type="OrthoDB" id="5864420at2759"/>
<keyword evidence="8" id="KW-1185">Reference proteome</keyword>
<protein>
    <recommendedName>
        <fullName evidence="9">G kinase-anchoring protein 1</fullName>
    </recommendedName>
</protein>
<evidence type="ECO:0000313" key="8">
    <source>
        <dbReference type="Proteomes" id="UP000245119"/>
    </source>
</evidence>
<dbReference type="PANTHER" id="PTHR14899:SF0">
    <property type="entry name" value="G KINASE-ANCHORING PROTEIN 1"/>
    <property type="match status" value="1"/>
</dbReference>
<evidence type="ECO:0000256" key="2">
    <source>
        <dbReference type="ARBA" id="ARBA00006662"/>
    </source>
</evidence>
<dbReference type="AlphaFoldDB" id="A0A2T7NDN6"/>
<feature type="compositionally biased region" description="Basic residues" evidence="6">
    <location>
        <begin position="142"/>
        <end position="151"/>
    </location>
</feature>
<evidence type="ECO:0000313" key="7">
    <source>
        <dbReference type="EMBL" id="PVD19290.1"/>
    </source>
</evidence>
<keyword evidence="4 5" id="KW-0175">Coiled coil</keyword>
<dbReference type="InterPro" id="IPR026109">
    <property type="entry name" value="GKAP1"/>
</dbReference>
<proteinExistence type="inferred from homology"/>
<name>A0A2T7NDN6_POMCA</name>
<feature type="coiled-coil region" evidence="5">
    <location>
        <begin position="238"/>
        <end position="329"/>
    </location>
</feature>
<keyword evidence="3" id="KW-0333">Golgi apparatus</keyword>
<comment type="similarity">
    <text evidence="2">Belongs to the GKAP1 family.</text>
</comment>
<sequence>MASISKSRFSVLRIEDDEEEVSTADGNAGNKNHSNSSAAKKKKKKKKKDDEDLRNLAFGRQTGRIHKNSGSEQQRGKPREGEGWDEWKLRDTEAVQDMFEKDMQQAILESKMAFEQQQQHQGKKTTEDQEKTNAPVNDNKSGKQKKKKKTGKPQTMSLEEFKQMPAEVAQNSDDEEVTADPAPPPVHTRLPLVNQDPHYFENLKTDAEKIVQKERIHEEYKKQYAQESLMSSKYRELLEKKDGEIAELQTRLKDLEEELKQVKKRNKQLCFILAQGEMKDKAQVLMQVEELTAVKDELTEQVSRLTADLEKERSKVHALKLENDKLKVSC</sequence>
<comment type="subcellular location">
    <subcellularLocation>
        <location evidence="1">Golgi apparatus</location>
    </subcellularLocation>
</comment>
<evidence type="ECO:0008006" key="9">
    <source>
        <dbReference type="Google" id="ProtNLM"/>
    </source>
</evidence>
<accession>A0A2T7NDN6</accession>
<dbReference type="GO" id="GO:0005794">
    <property type="term" value="C:Golgi apparatus"/>
    <property type="evidence" value="ECO:0007669"/>
    <property type="project" value="UniProtKB-SubCell"/>
</dbReference>
<feature type="compositionally biased region" description="Polar residues" evidence="6">
    <location>
        <begin position="29"/>
        <end position="38"/>
    </location>
</feature>
<feature type="region of interest" description="Disordered" evidence="6">
    <location>
        <begin position="1"/>
        <end position="192"/>
    </location>
</feature>
<organism evidence="7 8">
    <name type="scientific">Pomacea canaliculata</name>
    <name type="common">Golden apple snail</name>
    <dbReference type="NCBI Taxonomy" id="400727"/>
    <lineage>
        <taxon>Eukaryota</taxon>
        <taxon>Metazoa</taxon>
        <taxon>Spiralia</taxon>
        <taxon>Lophotrochozoa</taxon>
        <taxon>Mollusca</taxon>
        <taxon>Gastropoda</taxon>
        <taxon>Caenogastropoda</taxon>
        <taxon>Architaenioglossa</taxon>
        <taxon>Ampullarioidea</taxon>
        <taxon>Ampullariidae</taxon>
        <taxon>Pomacea</taxon>
    </lineage>
</organism>
<dbReference type="Proteomes" id="UP000245119">
    <property type="component" value="Linkage Group LG13"/>
</dbReference>
<evidence type="ECO:0000256" key="3">
    <source>
        <dbReference type="ARBA" id="ARBA00023034"/>
    </source>
</evidence>
<dbReference type="GO" id="GO:0007165">
    <property type="term" value="P:signal transduction"/>
    <property type="evidence" value="ECO:0007669"/>
    <property type="project" value="InterPro"/>
</dbReference>
<evidence type="ECO:0000256" key="1">
    <source>
        <dbReference type="ARBA" id="ARBA00004555"/>
    </source>
</evidence>
<evidence type="ECO:0000256" key="4">
    <source>
        <dbReference type="ARBA" id="ARBA00023054"/>
    </source>
</evidence>
<feature type="compositionally biased region" description="Basic and acidic residues" evidence="6">
    <location>
        <begin position="74"/>
        <end position="103"/>
    </location>
</feature>
<gene>
    <name evidence="7" type="ORF">C0Q70_19777</name>
</gene>
<dbReference type="STRING" id="400727.A0A2T7NDN6"/>
<evidence type="ECO:0000256" key="5">
    <source>
        <dbReference type="SAM" id="Coils"/>
    </source>
</evidence>
<dbReference type="EMBL" id="PZQS01000013">
    <property type="protein sequence ID" value="PVD19290.1"/>
    <property type="molecule type" value="Genomic_DNA"/>
</dbReference>
<comment type="caution">
    <text evidence="7">The sequence shown here is derived from an EMBL/GenBank/DDBJ whole genome shotgun (WGS) entry which is preliminary data.</text>
</comment>